<feature type="domain" description="Phosphodiester glycosidase" evidence="1">
    <location>
        <begin position="269"/>
        <end position="405"/>
    </location>
</feature>
<name>A0ABT2Y7P4_9MOLU</name>
<keyword evidence="2" id="KW-0378">Hydrolase</keyword>
<comment type="caution">
    <text evidence="2">The sequence shown here is derived from an EMBL/GenBank/DDBJ whole genome shotgun (WGS) entry which is preliminary data.</text>
</comment>
<evidence type="ECO:0000313" key="3">
    <source>
        <dbReference type="Proteomes" id="UP001177160"/>
    </source>
</evidence>
<dbReference type="PANTHER" id="PTHR40446">
    <property type="entry name" value="N-ACETYLGLUCOSAMINE-1-PHOSPHODIESTER ALPHA-N-ACETYLGLUCOSAMINIDASE"/>
    <property type="match status" value="1"/>
</dbReference>
<proteinExistence type="predicted"/>
<dbReference type="PANTHER" id="PTHR40446:SF2">
    <property type="entry name" value="N-ACETYLGLUCOSAMINE-1-PHOSPHODIESTER ALPHA-N-ACETYLGLUCOSAMINIDASE"/>
    <property type="match status" value="1"/>
</dbReference>
<dbReference type="Pfam" id="PF09992">
    <property type="entry name" value="NAGPA"/>
    <property type="match status" value="1"/>
</dbReference>
<protein>
    <submittedName>
        <fullName evidence="2">Phosphodiester glycosidase family protein</fullName>
    </submittedName>
</protein>
<keyword evidence="2" id="KW-0326">Glycosidase</keyword>
<reference evidence="2" key="1">
    <citation type="submission" date="2022-09" db="EMBL/GenBank/DDBJ databases">
        <title>Novel Mycoplasma species identified in domestic and wild animals.</title>
        <authorList>
            <person name="Volokhov D.V."/>
            <person name="Furtak V.A."/>
            <person name="Zagorodnyaya T.A."/>
        </authorList>
    </citation>
    <scope>NUCLEOTIDE SEQUENCE</scope>
    <source>
        <strain evidence="2">Oakley</strain>
    </source>
</reference>
<sequence length="529" mass="58994">MYRNQWIKKTLLLLFVTLLTLTWIQPFRVEAALRIYQKSRDTQYVEGVRHIKIAAEIDFNGTISEQVINYAGINLKNNPHIQVVVGDNYQDFGFGMSTVPQQIYNIHQKFPDVKVIAGVNGDFYNMSNGIPVSPYVRNYEVIFQGTTWARTLVGFKANGDVVFGKPTFSGYEVMVFDQDGSLKLNPVKVDGFNREPANTNEVTVIFPEYANEIPSGSSKMMIEASDIKSDGSGSRYFARGQYSSETNDTVSVQEHQFVLMGSKVFSEGFIEPNDTIVIQQRLSGAFEGVRDAVGGWEILVKDGLPVTEFTQGASYQFRAPRTAVGIKNDGTVFFVTVDGRNMPLGMDGVTAYEMAEIMAYFEADHAINLDGGGSTTMAILNGDDYDIVNTPSDGHLRSNANGVFFIKGNLPVGLPPIPYPDTRTVLSTPNQLFIDENGQLSFNTIEHATRYEVWINGTTKIDTTSTSVNLNLPMGTYTIQVRAFGDHETYKQSSYSQQLSYTVYSNDMLNFLDFIRDYTQAQHNANQSN</sequence>
<evidence type="ECO:0000259" key="1">
    <source>
        <dbReference type="Pfam" id="PF09992"/>
    </source>
</evidence>
<keyword evidence="3" id="KW-1185">Reference proteome</keyword>
<organism evidence="2 3">
    <name type="scientific">Paracholeplasma manati</name>
    <dbReference type="NCBI Taxonomy" id="591373"/>
    <lineage>
        <taxon>Bacteria</taxon>
        <taxon>Bacillati</taxon>
        <taxon>Mycoplasmatota</taxon>
        <taxon>Mollicutes</taxon>
        <taxon>Acholeplasmatales</taxon>
        <taxon>Acholeplasmataceae</taxon>
        <taxon>Paracholeplasma</taxon>
    </lineage>
</organism>
<dbReference type="GO" id="GO:0016798">
    <property type="term" value="F:hydrolase activity, acting on glycosyl bonds"/>
    <property type="evidence" value="ECO:0007669"/>
    <property type="project" value="UniProtKB-KW"/>
</dbReference>
<evidence type="ECO:0000313" key="2">
    <source>
        <dbReference type="EMBL" id="MCV2232513.1"/>
    </source>
</evidence>
<dbReference type="EMBL" id="JAOVQM010000005">
    <property type="protein sequence ID" value="MCV2232513.1"/>
    <property type="molecule type" value="Genomic_DNA"/>
</dbReference>
<dbReference type="Proteomes" id="UP001177160">
    <property type="component" value="Unassembled WGS sequence"/>
</dbReference>
<gene>
    <name evidence="2" type="ORF">N7548_06705</name>
</gene>
<accession>A0ABT2Y7P4</accession>
<dbReference type="RefSeq" id="WP_263608701.1">
    <property type="nucleotide sequence ID" value="NZ_JAOVQM010000005.1"/>
</dbReference>
<dbReference type="InterPro" id="IPR018711">
    <property type="entry name" value="NAGPA"/>
</dbReference>